<keyword evidence="3" id="KW-0433">Leucine-rich repeat</keyword>
<sequence length="510" mass="57180">MDSLVFLCARRLVSYESDFRRTLSTLPNELYPVLFSAAFLDSRTLVVRDLVAVWPFPVLSFQRLLANLDHHLQHHPKGVPRKLCVQATILAVVAHLHQTLEEPDRGASERRCCLRVLDMMDLPDDEARGGPEGMSLWSSTVALAKACLEVSKHQNEHLKHGSKRWKGPSGALEAPQPFGVEIRTDLFVNSTSFAVLRDALQANATCLLRLRCRDFHAEELSVGSTVTLLDCLDACGVRRIDLRFNNLGLSGLCVVLPHLTRFPNLLSLRLPYSNVDVRRFVSGTDASLRRLAGQLGSLLRLKELNFGSSRLSGNLQYLLSDLQTPLESLELAFCSLLPEDLNYLRQSLHAPALRKLDLSGHDFTEALLQPLRQLLETISASLLHLDLMECRLTDSQLDELLPAICRCSQLRCLGLFGNLFSTPALKVLLEKTTVLPYLRLVIYPYPMDCYITNHLRPPSGSGWFFEDAVDRARFTAAKAEFCKLLVKLGRADAVWTTSLPRHGALDYFDL</sequence>
<evidence type="ECO:0000313" key="6">
    <source>
        <dbReference type="Proteomes" id="UP000053875"/>
    </source>
</evidence>
<evidence type="ECO:0000313" key="5">
    <source>
        <dbReference type="EMBL" id="KFV67753.1"/>
    </source>
</evidence>
<accession>A0A093GEX9</accession>
<dbReference type="KEGG" id="dpub:104300701"/>
<keyword evidence="2" id="KW-0963">Cytoplasm</keyword>
<reference evidence="5 6" key="1">
    <citation type="submission" date="2014-04" db="EMBL/GenBank/DDBJ databases">
        <title>Genome evolution of avian class.</title>
        <authorList>
            <person name="Zhang G."/>
            <person name="Li C."/>
        </authorList>
    </citation>
    <scope>NUCLEOTIDE SEQUENCE [LARGE SCALE GENOMIC DNA]</scope>
    <source>
        <strain evidence="5">BGI_N307</strain>
    </source>
</reference>
<evidence type="ECO:0000256" key="1">
    <source>
        <dbReference type="ARBA" id="ARBA00004496"/>
    </source>
</evidence>
<organism evidence="5 6">
    <name type="scientific">Dryobates pubescens</name>
    <name type="common">Downy woodpecker</name>
    <name type="synonym">Picoides pubescens</name>
    <dbReference type="NCBI Taxonomy" id="118200"/>
    <lineage>
        <taxon>Eukaryota</taxon>
        <taxon>Metazoa</taxon>
        <taxon>Chordata</taxon>
        <taxon>Craniata</taxon>
        <taxon>Vertebrata</taxon>
        <taxon>Euteleostomi</taxon>
        <taxon>Archelosauria</taxon>
        <taxon>Archosauria</taxon>
        <taxon>Dinosauria</taxon>
        <taxon>Saurischia</taxon>
        <taxon>Theropoda</taxon>
        <taxon>Coelurosauria</taxon>
        <taxon>Aves</taxon>
        <taxon>Neognathae</taxon>
        <taxon>Neoaves</taxon>
        <taxon>Telluraves</taxon>
        <taxon>Coraciimorphae</taxon>
        <taxon>Piciformes</taxon>
        <taxon>Picidae</taxon>
        <taxon>Dryobates</taxon>
    </lineage>
</organism>
<gene>
    <name evidence="5" type="ORF">N307_00245</name>
</gene>
<dbReference type="STRING" id="118200.A0A093GEX9"/>
<dbReference type="InterPro" id="IPR050694">
    <property type="entry name" value="LRRC14/PRAME"/>
</dbReference>
<dbReference type="Gene3D" id="3.80.10.10">
    <property type="entry name" value="Ribonuclease Inhibitor"/>
    <property type="match status" value="1"/>
</dbReference>
<keyword evidence="6" id="KW-1185">Reference proteome</keyword>
<dbReference type="PANTHER" id="PTHR14224">
    <property type="entry name" value="SIMILAR TO PREFERENTIALLY EXPRESSED ANTIGEN IN MELANOMA-LIKE 3"/>
    <property type="match status" value="1"/>
</dbReference>
<dbReference type="PANTHER" id="PTHR14224:SF9">
    <property type="entry name" value="LEUCINE-RICH REPEAT-CONTAINING PROTEIN 14"/>
    <property type="match status" value="1"/>
</dbReference>
<dbReference type="Proteomes" id="UP000053875">
    <property type="component" value="Unassembled WGS sequence"/>
</dbReference>
<dbReference type="EMBL" id="KL216018">
    <property type="protein sequence ID" value="KFV67753.1"/>
    <property type="molecule type" value="Genomic_DNA"/>
</dbReference>
<dbReference type="GO" id="GO:0005737">
    <property type="term" value="C:cytoplasm"/>
    <property type="evidence" value="ECO:0007669"/>
    <property type="project" value="UniProtKB-SubCell"/>
</dbReference>
<dbReference type="InterPro" id="IPR032675">
    <property type="entry name" value="LRR_dom_sf"/>
</dbReference>
<name>A0A093GEX9_DRYPU</name>
<dbReference type="AlphaFoldDB" id="A0A093GEX9"/>
<protein>
    <submittedName>
        <fullName evidence="5">Leucine-rich repeat-containing protein 14</fullName>
    </submittedName>
</protein>
<evidence type="ECO:0000256" key="3">
    <source>
        <dbReference type="ARBA" id="ARBA00022614"/>
    </source>
</evidence>
<proteinExistence type="predicted"/>
<comment type="subcellular location">
    <subcellularLocation>
        <location evidence="1">Cytoplasm</location>
    </subcellularLocation>
</comment>
<evidence type="ECO:0000256" key="2">
    <source>
        <dbReference type="ARBA" id="ARBA00022490"/>
    </source>
</evidence>
<dbReference type="SUPFAM" id="SSF52047">
    <property type="entry name" value="RNI-like"/>
    <property type="match status" value="1"/>
</dbReference>
<evidence type="ECO:0000256" key="4">
    <source>
        <dbReference type="ARBA" id="ARBA00022737"/>
    </source>
</evidence>
<keyword evidence="4" id="KW-0677">Repeat</keyword>